<dbReference type="PROSITE" id="PS50405">
    <property type="entry name" value="GST_CTER"/>
    <property type="match status" value="1"/>
</dbReference>
<evidence type="ECO:0000313" key="8">
    <source>
        <dbReference type="EMBL" id="EGC44259.1"/>
    </source>
</evidence>
<keyword evidence="3 8" id="KW-0808">Transferase</keyword>
<dbReference type="InterPro" id="IPR040079">
    <property type="entry name" value="Glutathione_S-Trfase"/>
</dbReference>
<dbReference type="PANTHER" id="PTHR44051">
    <property type="entry name" value="GLUTATHIONE S-TRANSFERASE-RELATED"/>
    <property type="match status" value="1"/>
</dbReference>
<dbReference type="VEuPathDB" id="FungiDB:I7I53_02805"/>
<evidence type="ECO:0000256" key="5">
    <source>
        <dbReference type="RuleBase" id="RU003494"/>
    </source>
</evidence>
<dbReference type="Gene3D" id="3.40.30.10">
    <property type="entry name" value="Glutaredoxin"/>
    <property type="match status" value="1"/>
</dbReference>
<dbReference type="PANTHER" id="PTHR44051:SF20">
    <property type="entry name" value="GLUTATHIONE TRANSFERASE 1 (EUROFUNG)"/>
    <property type="match status" value="1"/>
</dbReference>
<reference evidence="9" key="1">
    <citation type="submission" date="2008-07" db="EMBL/GenBank/DDBJ databases">
        <title>Annotation of Ajellomyces capsulatus strain H88.</title>
        <authorList>
            <person name="Champion M."/>
            <person name="Cuomo C."/>
            <person name="Ma L.-J."/>
            <person name="Henn M.R."/>
            <person name="Sil A."/>
            <person name="Goldman B."/>
            <person name="Young S.K."/>
            <person name="Kodira C.D."/>
            <person name="Zeng Q."/>
            <person name="Koehrsen M."/>
            <person name="Alvarado L."/>
            <person name="Berlin A."/>
            <person name="Borenstein D."/>
            <person name="Chen Z."/>
            <person name="Engels R."/>
            <person name="Freedman E."/>
            <person name="Gellesch M."/>
            <person name="Goldberg J."/>
            <person name="Griggs A."/>
            <person name="Gujja S."/>
            <person name="Heiman D."/>
            <person name="Hepburn T."/>
            <person name="Howarth C."/>
            <person name="Jen D."/>
            <person name="Larson L."/>
            <person name="Lewis B."/>
            <person name="Mehta T."/>
            <person name="Park D."/>
            <person name="Pearson M."/>
            <person name="Roberts A."/>
            <person name="Saif S."/>
            <person name="Shea T."/>
            <person name="Shenoy N."/>
            <person name="Sisk P."/>
            <person name="Stolte C."/>
            <person name="Sykes S."/>
            <person name="Walk T."/>
            <person name="White J."/>
            <person name="Yandava C."/>
            <person name="Klein B."/>
            <person name="McEwen J.G."/>
            <person name="Puccia R."/>
            <person name="Goldman G.H."/>
            <person name="Felipe M.S."/>
            <person name="Nino-Vega G."/>
            <person name="San-Blas G."/>
            <person name="Taylor J."/>
            <person name="Mendoza L."/>
            <person name="Galagan J."/>
            <person name="Nusbaum C."/>
            <person name="Birren B."/>
        </authorList>
    </citation>
    <scope>NUCLEOTIDE SEQUENCE [LARGE SCALE GENOMIC DNA]</scope>
    <source>
        <strain evidence="9">H88</strain>
    </source>
</reference>
<dbReference type="EC" id="2.5.1.18" evidence="2"/>
<dbReference type="AlphaFoldDB" id="F0UG53"/>
<evidence type="ECO:0000256" key="1">
    <source>
        <dbReference type="ARBA" id="ARBA00007409"/>
    </source>
</evidence>
<dbReference type="Gene3D" id="1.20.1050.10">
    <property type="match status" value="1"/>
</dbReference>
<proteinExistence type="inferred from homology"/>
<protein>
    <recommendedName>
        <fullName evidence="2">glutathione transferase</fullName>
        <ecNumber evidence="2">2.5.1.18</ecNumber>
    </recommendedName>
</protein>
<evidence type="ECO:0000256" key="3">
    <source>
        <dbReference type="ARBA" id="ARBA00022679"/>
    </source>
</evidence>
<feature type="domain" description="GST N-terminal" evidence="6">
    <location>
        <begin position="4"/>
        <end position="85"/>
    </location>
</feature>
<dbReference type="SFLD" id="SFLDG00358">
    <property type="entry name" value="Main_(cytGST)"/>
    <property type="match status" value="1"/>
</dbReference>
<comment type="similarity">
    <text evidence="1 5">Belongs to the GST superfamily.</text>
</comment>
<dbReference type="Pfam" id="PF00043">
    <property type="entry name" value="GST_C"/>
    <property type="match status" value="1"/>
</dbReference>
<dbReference type="InterPro" id="IPR010987">
    <property type="entry name" value="Glutathione-S-Trfase_C-like"/>
</dbReference>
<organism evidence="9">
    <name type="scientific">Ajellomyces capsulatus (strain H88)</name>
    <name type="common">Darling's disease fungus</name>
    <name type="synonym">Histoplasma capsulatum</name>
    <dbReference type="NCBI Taxonomy" id="544711"/>
    <lineage>
        <taxon>Eukaryota</taxon>
        <taxon>Fungi</taxon>
        <taxon>Dikarya</taxon>
        <taxon>Ascomycota</taxon>
        <taxon>Pezizomycotina</taxon>
        <taxon>Eurotiomycetes</taxon>
        <taxon>Eurotiomycetidae</taxon>
        <taxon>Onygenales</taxon>
        <taxon>Ajellomycetaceae</taxon>
        <taxon>Histoplasma</taxon>
    </lineage>
</organism>
<dbReference type="HOGENOM" id="CLU_011226_14_2_1"/>
<dbReference type="OMA" id="LNQWLHF"/>
<dbReference type="SUPFAM" id="SSF47616">
    <property type="entry name" value="GST C-terminal domain-like"/>
    <property type="match status" value="1"/>
</dbReference>
<dbReference type="InterPro" id="IPR036249">
    <property type="entry name" value="Thioredoxin-like_sf"/>
</dbReference>
<gene>
    <name evidence="8" type="ORF">HCEG_03474</name>
</gene>
<accession>F0UG53</accession>
<sequence>MTIKPITVWLTPPGPNPWKVVTILHELGVPYIINSFKFDDVKKPPFIYINPNGRVPAIEDPNTDLTLWESGAIVHYLEEVYDKEKKLTYSTFKERHLLNQWLHFQVSGQGPYYGQAGWYASMHFPLFYREYSSDGISFSACRFTVLHHEKIPSAIERYQEHVRRVLGVLNTALDGKQWLVGDKCTYADLAFLPWNNRLNMLLETPAGEDPLAPYPNVQAWQHRMEARESWKKAMEVREVYMNEQGLQTNGMPLGVNNVKEYEELIAKNAREAEAART</sequence>
<evidence type="ECO:0000256" key="4">
    <source>
        <dbReference type="ARBA" id="ARBA00047960"/>
    </source>
</evidence>
<evidence type="ECO:0000313" key="9">
    <source>
        <dbReference type="Proteomes" id="UP000008142"/>
    </source>
</evidence>
<dbReference type="InterPro" id="IPR004045">
    <property type="entry name" value="Glutathione_S-Trfase_N"/>
</dbReference>
<evidence type="ECO:0000259" key="7">
    <source>
        <dbReference type="PROSITE" id="PS50405"/>
    </source>
</evidence>
<evidence type="ECO:0000259" key="6">
    <source>
        <dbReference type="PROSITE" id="PS50404"/>
    </source>
</evidence>
<name>F0UG53_AJEC8</name>
<dbReference type="CDD" id="cd10293">
    <property type="entry name" value="GST_C_Ure2p"/>
    <property type="match status" value="1"/>
</dbReference>
<dbReference type="PROSITE" id="PS50404">
    <property type="entry name" value="GST_NTER"/>
    <property type="match status" value="1"/>
</dbReference>
<dbReference type="Pfam" id="PF02798">
    <property type="entry name" value="GST_N"/>
    <property type="match status" value="1"/>
</dbReference>
<dbReference type="SUPFAM" id="SSF52833">
    <property type="entry name" value="Thioredoxin-like"/>
    <property type="match status" value="1"/>
</dbReference>
<dbReference type="SFLD" id="SFLDS00019">
    <property type="entry name" value="Glutathione_Transferase_(cytos"/>
    <property type="match status" value="1"/>
</dbReference>
<evidence type="ECO:0000256" key="2">
    <source>
        <dbReference type="ARBA" id="ARBA00012452"/>
    </source>
</evidence>
<comment type="catalytic activity">
    <reaction evidence="4">
        <text>RX + glutathione = an S-substituted glutathione + a halide anion + H(+)</text>
        <dbReference type="Rhea" id="RHEA:16437"/>
        <dbReference type="ChEBI" id="CHEBI:15378"/>
        <dbReference type="ChEBI" id="CHEBI:16042"/>
        <dbReference type="ChEBI" id="CHEBI:17792"/>
        <dbReference type="ChEBI" id="CHEBI:57925"/>
        <dbReference type="ChEBI" id="CHEBI:90779"/>
        <dbReference type="EC" id="2.5.1.18"/>
    </reaction>
</comment>
<dbReference type="STRING" id="544711.F0UG53"/>
<dbReference type="EMBL" id="DS990638">
    <property type="protein sequence ID" value="EGC44259.1"/>
    <property type="molecule type" value="Genomic_DNA"/>
</dbReference>
<dbReference type="OrthoDB" id="422574at2759"/>
<dbReference type="CDD" id="cd03048">
    <property type="entry name" value="GST_N_Ure2p_like"/>
    <property type="match status" value="1"/>
</dbReference>
<dbReference type="GO" id="GO:0004364">
    <property type="term" value="F:glutathione transferase activity"/>
    <property type="evidence" value="ECO:0007669"/>
    <property type="project" value="UniProtKB-EC"/>
</dbReference>
<dbReference type="InterPro" id="IPR004046">
    <property type="entry name" value="GST_C"/>
</dbReference>
<dbReference type="InterPro" id="IPR036282">
    <property type="entry name" value="Glutathione-S-Trfase_C_sf"/>
</dbReference>
<dbReference type="Proteomes" id="UP000008142">
    <property type="component" value="Unassembled WGS sequence"/>
</dbReference>
<feature type="domain" description="GST C-terminal" evidence="7">
    <location>
        <begin position="91"/>
        <end position="253"/>
    </location>
</feature>